<dbReference type="EC" id="2.7.4.25" evidence="5"/>
<keyword evidence="5" id="KW-0963">Cytoplasm</keyword>
<accession>A0ABS6EWS5</accession>
<comment type="catalytic activity">
    <reaction evidence="5">
        <text>CMP + ATP = CDP + ADP</text>
        <dbReference type="Rhea" id="RHEA:11600"/>
        <dbReference type="ChEBI" id="CHEBI:30616"/>
        <dbReference type="ChEBI" id="CHEBI:58069"/>
        <dbReference type="ChEBI" id="CHEBI:60377"/>
        <dbReference type="ChEBI" id="CHEBI:456216"/>
        <dbReference type="EC" id="2.7.4.25"/>
    </reaction>
</comment>
<comment type="caution">
    <text evidence="7">The sequence shown here is derived from an EMBL/GenBank/DDBJ whole genome shotgun (WGS) entry which is preliminary data.</text>
</comment>
<evidence type="ECO:0000256" key="2">
    <source>
        <dbReference type="ARBA" id="ARBA00022741"/>
    </source>
</evidence>
<comment type="similarity">
    <text evidence="5">Belongs to the cytidylate kinase family. Type 1 subfamily.</text>
</comment>
<keyword evidence="8" id="KW-1185">Reference proteome</keyword>
<evidence type="ECO:0000256" key="3">
    <source>
        <dbReference type="ARBA" id="ARBA00022777"/>
    </source>
</evidence>
<keyword evidence="1 5" id="KW-0808">Transferase</keyword>
<proteinExistence type="inferred from homology"/>
<evidence type="ECO:0000313" key="7">
    <source>
        <dbReference type="EMBL" id="MBU5590686.1"/>
    </source>
</evidence>
<keyword evidence="2 5" id="KW-0547">Nucleotide-binding</keyword>
<feature type="domain" description="Cytidylate kinase" evidence="6">
    <location>
        <begin position="7"/>
        <end position="216"/>
    </location>
</feature>
<name>A0ABS6EWS5_9CLOT</name>
<dbReference type="PANTHER" id="PTHR21299:SF2">
    <property type="entry name" value="CYTIDYLATE KINASE"/>
    <property type="match status" value="1"/>
</dbReference>
<dbReference type="NCBIfam" id="TIGR00017">
    <property type="entry name" value="cmk"/>
    <property type="match status" value="1"/>
</dbReference>
<dbReference type="InterPro" id="IPR003136">
    <property type="entry name" value="Cytidylate_kin"/>
</dbReference>
<comment type="catalytic activity">
    <reaction evidence="5">
        <text>dCMP + ATP = dCDP + ADP</text>
        <dbReference type="Rhea" id="RHEA:25094"/>
        <dbReference type="ChEBI" id="CHEBI:30616"/>
        <dbReference type="ChEBI" id="CHEBI:57566"/>
        <dbReference type="ChEBI" id="CHEBI:58593"/>
        <dbReference type="ChEBI" id="CHEBI:456216"/>
        <dbReference type="EC" id="2.7.4.25"/>
    </reaction>
</comment>
<dbReference type="InterPro" id="IPR011994">
    <property type="entry name" value="Cytidylate_kinase_dom"/>
</dbReference>
<keyword evidence="4 5" id="KW-0067">ATP-binding</keyword>
<dbReference type="HAMAP" id="MF_00238">
    <property type="entry name" value="Cytidyl_kinase_type1"/>
    <property type="match status" value="1"/>
</dbReference>
<gene>
    <name evidence="5 7" type="primary">cmk</name>
    <name evidence="7" type="ORF">KQI89_02835</name>
</gene>
<reference evidence="7 8" key="1">
    <citation type="submission" date="2021-06" db="EMBL/GenBank/DDBJ databases">
        <authorList>
            <person name="Sun Q."/>
            <person name="Li D."/>
        </authorList>
    </citation>
    <scope>NUCLEOTIDE SEQUENCE [LARGE SCALE GENOMIC DNA]</scope>
    <source>
        <strain evidence="7 8">MSJ-4</strain>
    </source>
</reference>
<evidence type="ECO:0000313" key="8">
    <source>
        <dbReference type="Proteomes" id="UP000736583"/>
    </source>
</evidence>
<dbReference type="EMBL" id="JAHLQL010000001">
    <property type="protein sequence ID" value="MBU5590686.1"/>
    <property type="molecule type" value="Genomic_DNA"/>
</dbReference>
<evidence type="ECO:0000256" key="4">
    <source>
        <dbReference type="ARBA" id="ARBA00022840"/>
    </source>
</evidence>
<sequence>MILRLSVAIDGPAGAGKSTIAKLLAKDFNLMYINTGAMYRAVTLMALSTNVSSEDIDGLCDLIDKMDMYFNKDRLILNNEDVEEKITSPEISKKVSEFAALPEVRKKLVKLQQNMSKQYDVIMDGRDIGTVVLKEAPFKFFLTASPEERANRRYKELVNKGLKVEYEDILKDIINRDYLDSNRKTDPLRKAEDAIEIDTTGLNIDGVVNKISEHIKSSLVSGAK</sequence>
<feature type="binding site" evidence="5">
    <location>
        <begin position="11"/>
        <end position="19"/>
    </location>
    <ligand>
        <name>ATP</name>
        <dbReference type="ChEBI" id="CHEBI:30616"/>
    </ligand>
</feature>
<dbReference type="GO" id="GO:0016301">
    <property type="term" value="F:kinase activity"/>
    <property type="evidence" value="ECO:0007669"/>
    <property type="project" value="UniProtKB-KW"/>
</dbReference>
<dbReference type="Proteomes" id="UP000736583">
    <property type="component" value="Unassembled WGS sequence"/>
</dbReference>
<evidence type="ECO:0000259" key="6">
    <source>
        <dbReference type="Pfam" id="PF02224"/>
    </source>
</evidence>
<dbReference type="PANTHER" id="PTHR21299">
    <property type="entry name" value="CYTIDYLATE KINASE/PANTOATE-BETA-ALANINE LIGASE"/>
    <property type="match status" value="1"/>
</dbReference>
<organism evidence="7 8">
    <name type="scientific">Clostridium simiarum</name>
    <dbReference type="NCBI Taxonomy" id="2841506"/>
    <lineage>
        <taxon>Bacteria</taxon>
        <taxon>Bacillati</taxon>
        <taxon>Bacillota</taxon>
        <taxon>Clostridia</taxon>
        <taxon>Eubacteriales</taxon>
        <taxon>Clostridiaceae</taxon>
        <taxon>Clostridium</taxon>
    </lineage>
</organism>
<evidence type="ECO:0000256" key="1">
    <source>
        <dbReference type="ARBA" id="ARBA00022679"/>
    </source>
</evidence>
<evidence type="ECO:0000256" key="5">
    <source>
        <dbReference type="HAMAP-Rule" id="MF_00238"/>
    </source>
</evidence>
<keyword evidence="3 5" id="KW-0418">Kinase</keyword>
<dbReference type="CDD" id="cd02020">
    <property type="entry name" value="CMPK"/>
    <property type="match status" value="1"/>
</dbReference>
<comment type="subcellular location">
    <subcellularLocation>
        <location evidence="5">Cytoplasm</location>
    </subcellularLocation>
</comment>
<dbReference type="Pfam" id="PF02224">
    <property type="entry name" value="Cytidylate_kin"/>
    <property type="match status" value="1"/>
</dbReference>
<protein>
    <recommendedName>
        <fullName evidence="5">Cytidylate kinase</fullName>
        <shortName evidence="5">CK</shortName>
        <ecNumber evidence="5">2.7.4.25</ecNumber>
    </recommendedName>
    <alternativeName>
        <fullName evidence="5">Cytidine monophosphate kinase</fullName>
        <shortName evidence="5">CMP kinase</shortName>
    </alternativeName>
</protein>